<sequence length="245" mass="26525">MRQKSRHLANGRKKIPSRSLPSIPQGEPELPPSPSTSVSTADSAIGPSTRMRRLSDNAMSAHRTVTGPVGEMHDADVAPATSSGRGASLQAEGRGAICGSDWRPSLSDAQPAQQKPRLRKSSAPHYPTRTAFSDPSYPPSQTSRCLRWWTSSKHYDPPSERRSRTDAVRPRTAPFSTLDQCAFCGSVLARRAIRWGLPKTIGSHPKVSSVGGSIAPDVRLLFSSDASNIHGKQKGRLYGLHTQKL</sequence>
<reference evidence="3" key="1">
    <citation type="journal article" date="2022" name="Microorganisms">
        <title>Beyond the ABCs#Discovery of Three New Plasmid Types in Rhodobacterales (RepQ, RepY, RepW).</title>
        <authorList>
            <person name="Freese H.M."/>
            <person name="Ringel V."/>
            <person name="Overmann J."/>
            <person name="Petersen J."/>
        </authorList>
    </citation>
    <scope>NUCLEOTIDE SEQUENCE [LARGE SCALE GENOMIC DNA]</scope>
    <source>
        <strain evidence="3">DSM 109990</strain>
        <plasmid evidence="3">pDSM109990_a</plasmid>
    </source>
</reference>
<accession>A0ABY3ZUX4</accession>
<keyword evidence="3" id="KW-1185">Reference proteome</keyword>
<proteinExistence type="predicted"/>
<gene>
    <name evidence="2" type="ORF">DSM109990_03497</name>
</gene>
<dbReference type="Proteomes" id="UP000831019">
    <property type="component" value="Plasmid pDSM109990_a"/>
</dbReference>
<evidence type="ECO:0000313" key="2">
    <source>
        <dbReference type="EMBL" id="UOA16613.1"/>
    </source>
</evidence>
<feature type="region of interest" description="Disordered" evidence="1">
    <location>
        <begin position="1"/>
        <end position="143"/>
    </location>
</feature>
<feature type="compositionally biased region" description="Basic residues" evidence="1">
    <location>
        <begin position="1"/>
        <end position="16"/>
    </location>
</feature>
<name>A0ABY3ZUX4_9RHOB</name>
<evidence type="ECO:0000256" key="1">
    <source>
        <dbReference type="SAM" id="MobiDB-lite"/>
    </source>
</evidence>
<geneLocation type="plasmid" evidence="2 3">
    <name>pDSM109990_a</name>
</geneLocation>
<dbReference type="EMBL" id="CP085145">
    <property type="protein sequence ID" value="UOA16613.1"/>
    <property type="molecule type" value="Genomic_DNA"/>
</dbReference>
<evidence type="ECO:0000313" key="3">
    <source>
        <dbReference type="Proteomes" id="UP000831019"/>
    </source>
</evidence>
<keyword evidence="2" id="KW-0614">Plasmid</keyword>
<protein>
    <submittedName>
        <fullName evidence="2">Uncharacterized protein</fullName>
    </submittedName>
</protein>
<organism evidence="2 3">
    <name type="scientific">Sulfitobacter dubius</name>
    <dbReference type="NCBI Taxonomy" id="218673"/>
    <lineage>
        <taxon>Bacteria</taxon>
        <taxon>Pseudomonadati</taxon>
        <taxon>Pseudomonadota</taxon>
        <taxon>Alphaproteobacteria</taxon>
        <taxon>Rhodobacterales</taxon>
        <taxon>Roseobacteraceae</taxon>
        <taxon>Sulfitobacter</taxon>
    </lineage>
</organism>